<dbReference type="GO" id="GO:0007155">
    <property type="term" value="P:cell adhesion"/>
    <property type="evidence" value="ECO:0007669"/>
    <property type="project" value="UniProtKB-KW"/>
</dbReference>
<dbReference type="Gene3D" id="2.60.40.4060">
    <property type="entry name" value="Reeler domain"/>
    <property type="match status" value="1"/>
</dbReference>
<dbReference type="CDD" id="cd00109">
    <property type="entry name" value="Kunitz-type"/>
    <property type="match status" value="1"/>
</dbReference>
<evidence type="ECO:0000256" key="12">
    <source>
        <dbReference type="ARBA" id="ARBA00023180"/>
    </source>
</evidence>
<feature type="chain" id="PRO_5037317617" description="Spondin-1" evidence="15">
    <location>
        <begin position="21"/>
        <end position="903"/>
    </location>
</feature>
<keyword evidence="4" id="KW-0272">Extracellular matrix</keyword>
<dbReference type="InterPro" id="IPR000884">
    <property type="entry name" value="TSP1_rpt"/>
</dbReference>
<keyword evidence="5" id="KW-0646">Protease inhibitor</keyword>
<evidence type="ECO:0000259" key="18">
    <source>
        <dbReference type="PROSITE" id="PS51020"/>
    </source>
</evidence>
<dbReference type="InterPro" id="IPR020901">
    <property type="entry name" value="Prtase_inh_Kunz-CS"/>
</dbReference>
<dbReference type="Pfam" id="PF00014">
    <property type="entry name" value="Kunitz_BPTI"/>
    <property type="match status" value="1"/>
</dbReference>
<dbReference type="GeneID" id="108680737"/>
<dbReference type="Gene3D" id="2.20.100.10">
    <property type="entry name" value="Thrombospondin type-1 (TSP1) repeat"/>
    <property type="match status" value="5"/>
</dbReference>
<dbReference type="Pfam" id="PF02014">
    <property type="entry name" value="Reeler"/>
    <property type="match status" value="1"/>
</dbReference>
<keyword evidence="6" id="KW-0479">Metal-binding</keyword>
<dbReference type="InterPro" id="IPR036880">
    <property type="entry name" value="Kunitz_BPTI_sf"/>
</dbReference>
<evidence type="ECO:0000256" key="5">
    <source>
        <dbReference type="ARBA" id="ARBA00022690"/>
    </source>
</evidence>
<evidence type="ECO:0000256" key="7">
    <source>
        <dbReference type="ARBA" id="ARBA00022729"/>
    </source>
</evidence>
<evidence type="ECO:0000259" key="17">
    <source>
        <dbReference type="PROSITE" id="PS51019"/>
    </source>
</evidence>
<dbReference type="InterPro" id="IPR044004">
    <property type="entry name" value="TSP1_spondin_dom"/>
</dbReference>
<dbReference type="FunFam" id="2.60.40.2130:FF:000002">
    <property type="entry name" value="Putative Spondin-1"/>
    <property type="match status" value="1"/>
</dbReference>
<dbReference type="PROSITE" id="PS50092">
    <property type="entry name" value="TSP1"/>
    <property type="match status" value="5"/>
</dbReference>
<protein>
    <recommendedName>
        <fullName evidence="2">Spondin-1</fullName>
    </recommendedName>
    <alternativeName>
        <fullName evidence="13">F-spondin</fullName>
    </alternativeName>
</protein>
<sequence length="903" mass="101155">MAGMWQWLAGMWLLSQLASGTITCNRQPYHSHSEKTPGDNGYKIKISGNPEKYVPGEVYTVSLQGWRTHYSVQKFTGFMLVVDSVSSAYPSIYGPQSVGTFQLYGDVLTMHSDDCPNAVVHTSSSPKSEVQVLWTAPPAGSGCVRFRAMVQESREVWYMDDGELTKELCEEVQQTFDLQPEAILDCCACDEAKYEVTFEGLWSRQTHPKDFPANEWLTHFSDIIGASHSDDYRVWEYGGYASDGLRQVAEWGSTRTLESELKRQSDHIRTIIKARGLWYPNVNGKTFAVFRVDNKHHLMSLVSMLGPSPDWIVGVSAMELCLKNCSWVGQKTINLYPWDAGTDSGVTYMSANQATIPRQRITKITNSYPNDEQSPFYEPRGLPMKPLARLTITRQRVYEKSCSDTGISDEDSLPDSDEDALRPDCAVSQWSEFSACSVTCGKGLRMRSRSYLVPMKATASLCRRQLEEKEMCAASIPFCDGGSIDSIFGPDNIFDESVCALSSWSPWSSCSVTCGTGFVMRNRHYLDRMGRKKCSEELVQKEMCTASPHECETSIDAEEITDPACAVTQWSEWSPCSVTCGIGVQARTRVFLVPFANQHQCGVDTMTKRQCTGGRGNCDIDPSEAQEVCMLEPEVGPCRAYFDRWYYDKEQRMCMQFIYGGCRGNRNNFERYDDCTRLCEFARGSMDAAENDAFEDDYNTHVTEGESDLPHHPRGGSHQLTTSPSNFAQALPQRGGLVSQNQRAAPRVDCVVSEWTDWSPCSTTCGRGRRERRRVVQVEPQNNGRACPRKLIRRKICRNPRCVTLHGGLESLSLTLDSDATPESRQPESPPTGDYTLDYGDEDSDCVMGDWSAWSPCTQSCGPEALQQRARSIVSRPRGKGEACGARLERRYCSLPPCPHNRG</sequence>
<dbReference type="OMA" id="VDCMVTP"/>
<name>A0A979FGG8_HYAAZ</name>
<dbReference type="Gene3D" id="4.10.410.10">
    <property type="entry name" value="Pancreatic trypsin inhibitor Kunitz domain"/>
    <property type="match status" value="1"/>
</dbReference>
<evidence type="ECO:0000259" key="16">
    <source>
        <dbReference type="PROSITE" id="PS50279"/>
    </source>
</evidence>
<feature type="compositionally biased region" description="Polar residues" evidence="14">
    <location>
        <begin position="718"/>
        <end position="728"/>
    </location>
</feature>
<evidence type="ECO:0000313" key="20">
    <source>
        <dbReference type="RefSeq" id="XP_047736020.1"/>
    </source>
</evidence>
<dbReference type="PRINTS" id="PR00759">
    <property type="entry name" value="BASICPTASE"/>
</dbReference>
<evidence type="ECO:0000313" key="19">
    <source>
        <dbReference type="Proteomes" id="UP000694843"/>
    </source>
</evidence>
<dbReference type="Pfam" id="PF06468">
    <property type="entry name" value="Spond_N"/>
    <property type="match status" value="1"/>
</dbReference>
<dbReference type="AlphaFoldDB" id="A0A979FGG8"/>
<feature type="domain" description="Reelin" evidence="17">
    <location>
        <begin position="9"/>
        <end position="181"/>
    </location>
</feature>
<dbReference type="PROSITE" id="PS50279">
    <property type="entry name" value="BPTI_KUNITZ_2"/>
    <property type="match status" value="1"/>
</dbReference>
<evidence type="ECO:0000256" key="8">
    <source>
        <dbReference type="ARBA" id="ARBA00022737"/>
    </source>
</evidence>
<dbReference type="PANTHER" id="PTHR11311">
    <property type="entry name" value="SPONDIN"/>
    <property type="match status" value="1"/>
</dbReference>
<evidence type="ECO:0000256" key="10">
    <source>
        <dbReference type="ARBA" id="ARBA00022900"/>
    </source>
</evidence>
<dbReference type="Gene3D" id="2.60.40.2130">
    <property type="entry name" value="F-spondin domain"/>
    <property type="match status" value="1"/>
</dbReference>
<dbReference type="FunFam" id="4.10.410.10:FF:000020">
    <property type="entry name" value="Collagen, type VI, alpha 3"/>
    <property type="match status" value="1"/>
</dbReference>
<dbReference type="InterPro" id="IPR002223">
    <property type="entry name" value="Kunitz_BPTI"/>
</dbReference>
<dbReference type="CDD" id="cd08544">
    <property type="entry name" value="Reeler"/>
    <property type="match status" value="1"/>
</dbReference>
<keyword evidence="19" id="KW-1185">Reference proteome</keyword>
<keyword evidence="3" id="KW-0964">Secreted</keyword>
<evidence type="ECO:0000256" key="11">
    <source>
        <dbReference type="ARBA" id="ARBA00023157"/>
    </source>
</evidence>
<keyword evidence="7 15" id="KW-0732">Signal</keyword>
<dbReference type="PANTHER" id="PTHR11311:SF16">
    <property type="entry name" value="SPONDIN-1"/>
    <property type="match status" value="1"/>
</dbReference>
<keyword evidence="12" id="KW-0325">Glycoprotein</keyword>
<dbReference type="RefSeq" id="XP_047736020.1">
    <property type="nucleotide sequence ID" value="XM_047880064.1"/>
</dbReference>
<evidence type="ECO:0000256" key="9">
    <source>
        <dbReference type="ARBA" id="ARBA00022889"/>
    </source>
</evidence>
<dbReference type="NCBIfam" id="NF038123">
    <property type="entry name" value="NF038123_dom"/>
    <property type="match status" value="1"/>
</dbReference>
<gene>
    <name evidence="20" type="primary">LOC108680737</name>
</gene>
<feature type="region of interest" description="Disordered" evidence="14">
    <location>
        <begin position="814"/>
        <end position="839"/>
    </location>
</feature>
<evidence type="ECO:0000256" key="1">
    <source>
        <dbReference type="ARBA" id="ARBA00004498"/>
    </source>
</evidence>
<keyword evidence="8" id="KW-0677">Repeat</keyword>
<evidence type="ECO:0000256" key="13">
    <source>
        <dbReference type="ARBA" id="ARBA00030964"/>
    </source>
</evidence>
<organism evidence="19 20">
    <name type="scientific">Hyalella azteca</name>
    <name type="common">Amphipod</name>
    <dbReference type="NCBI Taxonomy" id="294128"/>
    <lineage>
        <taxon>Eukaryota</taxon>
        <taxon>Metazoa</taxon>
        <taxon>Ecdysozoa</taxon>
        <taxon>Arthropoda</taxon>
        <taxon>Crustacea</taxon>
        <taxon>Multicrustacea</taxon>
        <taxon>Malacostraca</taxon>
        <taxon>Eumalacostraca</taxon>
        <taxon>Peracarida</taxon>
        <taxon>Amphipoda</taxon>
        <taxon>Senticaudata</taxon>
        <taxon>Talitrida</taxon>
        <taxon>Talitroidea</taxon>
        <taxon>Hyalellidae</taxon>
        <taxon>Hyalella</taxon>
    </lineage>
</organism>
<comment type="subcellular location">
    <subcellularLocation>
        <location evidence="1">Secreted</location>
        <location evidence="1">Extracellular space</location>
        <location evidence="1">Extracellular matrix</location>
    </subcellularLocation>
</comment>
<proteinExistence type="predicted"/>
<dbReference type="PROSITE" id="PS00280">
    <property type="entry name" value="BPTI_KUNITZ_1"/>
    <property type="match status" value="1"/>
</dbReference>
<dbReference type="OrthoDB" id="347314at2759"/>
<evidence type="ECO:0000256" key="2">
    <source>
        <dbReference type="ARBA" id="ARBA00019594"/>
    </source>
</evidence>
<feature type="region of interest" description="Disordered" evidence="14">
    <location>
        <begin position="701"/>
        <end position="729"/>
    </location>
</feature>
<feature type="signal peptide" evidence="15">
    <location>
        <begin position="1"/>
        <end position="20"/>
    </location>
</feature>
<accession>A0A979FGG8</accession>
<dbReference type="InterPro" id="IPR002861">
    <property type="entry name" value="Reeler_dom"/>
</dbReference>
<keyword evidence="9" id="KW-0130">Cell adhesion</keyword>
<dbReference type="Pfam" id="PF00090">
    <property type="entry name" value="TSP_1"/>
    <property type="match status" value="3"/>
</dbReference>
<dbReference type="Pfam" id="PF19028">
    <property type="entry name" value="TSP1_spondin"/>
    <property type="match status" value="2"/>
</dbReference>
<dbReference type="InterPro" id="IPR042307">
    <property type="entry name" value="Reeler_sf"/>
</dbReference>
<evidence type="ECO:0000256" key="3">
    <source>
        <dbReference type="ARBA" id="ARBA00022525"/>
    </source>
</evidence>
<dbReference type="SMART" id="SM00209">
    <property type="entry name" value="TSP1"/>
    <property type="match status" value="5"/>
</dbReference>
<dbReference type="Proteomes" id="UP000694843">
    <property type="component" value="Unplaced"/>
</dbReference>
<feature type="domain" description="Spondin" evidence="18">
    <location>
        <begin position="182"/>
        <end position="372"/>
    </location>
</feature>
<dbReference type="KEGG" id="hazt:108680737"/>
<evidence type="ECO:0000256" key="6">
    <source>
        <dbReference type="ARBA" id="ARBA00022723"/>
    </source>
</evidence>
<dbReference type="PROSITE" id="PS51020">
    <property type="entry name" value="SPONDIN"/>
    <property type="match status" value="1"/>
</dbReference>
<dbReference type="GO" id="GO:0046872">
    <property type="term" value="F:metal ion binding"/>
    <property type="evidence" value="ECO:0007669"/>
    <property type="project" value="UniProtKB-KW"/>
</dbReference>
<keyword evidence="11" id="KW-1015">Disulfide bond</keyword>
<dbReference type="SMART" id="SM00131">
    <property type="entry name" value="KU"/>
    <property type="match status" value="1"/>
</dbReference>
<evidence type="ECO:0000256" key="15">
    <source>
        <dbReference type="SAM" id="SignalP"/>
    </source>
</evidence>
<evidence type="ECO:0000256" key="14">
    <source>
        <dbReference type="SAM" id="MobiDB-lite"/>
    </source>
</evidence>
<reference evidence="20" key="1">
    <citation type="submission" date="2025-08" db="UniProtKB">
        <authorList>
            <consortium name="RefSeq"/>
        </authorList>
    </citation>
    <scope>IDENTIFICATION</scope>
    <source>
        <tissue evidence="20">Whole organism</tissue>
    </source>
</reference>
<evidence type="ECO:0000256" key="4">
    <source>
        <dbReference type="ARBA" id="ARBA00022530"/>
    </source>
</evidence>
<dbReference type="GO" id="GO:0031012">
    <property type="term" value="C:extracellular matrix"/>
    <property type="evidence" value="ECO:0007669"/>
    <property type="project" value="TreeGrafter"/>
</dbReference>
<dbReference type="SUPFAM" id="SSF57362">
    <property type="entry name" value="BPTI-like"/>
    <property type="match status" value="1"/>
</dbReference>
<feature type="domain" description="BPTI/Kunitz inhibitor" evidence="16">
    <location>
        <begin position="629"/>
        <end position="679"/>
    </location>
</feature>
<keyword evidence="10" id="KW-0722">Serine protease inhibitor</keyword>
<dbReference type="GO" id="GO:0004867">
    <property type="term" value="F:serine-type endopeptidase inhibitor activity"/>
    <property type="evidence" value="ECO:0007669"/>
    <property type="project" value="UniProtKB-KW"/>
</dbReference>
<dbReference type="InterPro" id="IPR009465">
    <property type="entry name" value="Spondin_N"/>
</dbReference>
<dbReference type="InterPro" id="IPR038678">
    <property type="entry name" value="Spondin_N_sf"/>
</dbReference>
<dbReference type="InterPro" id="IPR051418">
    <property type="entry name" value="Spondin/Thrombospondin_T1"/>
</dbReference>
<dbReference type="PROSITE" id="PS51019">
    <property type="entry name" value="REELIN"/>
    <property type="match status" value="1"/>
</dbReference>
<dbReference type="SUPFAM" id="SSF82895">
    <property type="entry name" value="TSP-1 type 1 repeat"/>
    <property type="match status" value="5"/>
</dbReference>
<dbReference type="InterPro" id="IPR036383">
    <property type="entry name" value="TSP1_rpt_sf"/>
</dbReference>
<feature type="compositionally biased region" description="Polar residues" evidence="14">
    <location>
        <begin position="814"/>
        <end position="824"/>
    </location>
</feature>